<dbReference type="OrthoDB" id="9813051at2"/>
<sequence length="239" mass="27371">MNEQRIKKGENMNKVRNSIAIIGSILFIVALFFTSFQIVLYGIPGFYEREYSKYNVLDDVKMEMEDVLYVTDEMMDYLIDKRSDLVIETKVDGQAREFFNEREKLHMEDVKRLFLQGLLLRNIAGILTILAIIGLVLLKTDLKKVLPKAFIIATIVVGILSTIFAFYVANHFAEVFVQFHLIFFDNDLWLLNPETDLMINILPEGFFFDTVKAIGATFGVLLGVLLVASGIIVKRNKDK</sequence>
<protein>
    <submittedName>
        <fullName evidence="2">TIGR01906 family membrane protein</fullName>
    </submittedName>
</protein>
<dbReference type="NCBIfam" id="TIGR01906">
    <property type="entry name" value="integ_TIGR01906"/>
    <property type="match status" value="1"/>
</dbReference>
<reference evidence="2 3" key="2">
    <citation type="submission" date="2020-02" db="EMBL/GenBank/DDBJ databases">
        <title>Candidatus Galacturonibacter soehngenii shows hetero-acetogenic catabolism of galacturonic acid but lacks a canonical carbon monoxide dehydrogenase/acetyl-CoA synthase complex.</title>
        <authorList>
            <person name="Diender M."/>
            <person name="Stouten G.R."/>
            <person name="Petersen J.F."/>
            <person name="Nielsen P.H."/>
            <person name="Dueholm M.S."/>
            <person name="Pronk J.T."/>
            <person name="Van Loosdrecht M.C.M."/>
        </authorList>
    </citation>
    <scope>NUCLEOTIDE SEQUENCE [LARGE SCALE GENOMIC DNA]</scope>
    <source>
        <strain evidence="2">GalUA</strain>
    </source>
</reference>
<keyword evidence="1" id="KW-0472">Membrane</keyword>
<accession>A0A7V7QNC2</accession>
<evidence type="ECO:0000313" key="3">
    <source>
        <dbReference type="Proteomes" id="UP000461768"/>
    </source>
</evidence>
<name>A0A7V7QNC2_9FIRM</name>
<dbReference type="Proteomes" id="UP000461768">
    <property type="component" value="Unassembled WGS sequence"/>
</dbReference>
<organism evidence="2 3">
    <name type="scientific">Candidatus Galacturonatibacter soehngenii</name>
    <dbReference type="NCBI Taxonomy" id="2307010"/>
    <lineage>
        <taxon>Bacteria</taxon>
        <taxon>Bacillati</taxon>
        <taxon>Bacillota</taxon>
        <taxon>Clostridia</taxon>
        <taxon>Lachnospirales</taxon>
        <taxon>Lachnospiraceae</taxon>
        <taxon>Candidatus Galacturonatibacter</taxon>
    </lineage>
</organism>
<feature type="transmembrane region" description="Helical" evidence="1">
    <location>
        <begin position="21"/>
        <end position="43"/>
    </location>
</feature>
<dbReference type="InterPro" id="IPR010178">
    <property type="entry name" value="Lit"/>
</dbReference>
<evidence type="ECO:0000256" key="1">
    <source>
        <dbReference type="SAM" id="Phobius"/>
    </source>
</evidence>
<dbReference type="AlphaFoldDB" id="A0A7V7QNC2"/>
<gene>
    <name evidence="2" type="ORF">F7O84_01200</name>
</gene>
<feature type="transmembrane region" description="Helical" evidence="1">
    <location>
        <begin position="213"/>
        <end position="233"/>
    </location>
</feature>
<keyword evidence="1" id="KW-1133">Transmembrane helix</keyword>
<dbReference type="EMBL" id="WAGX01000003">
    <property type="protein sequence ID" value="KAB1440481.1"/>
    <property type="molecule type" value="Genomic_DNA"/>
</dbReference>
<feature type="transmembrane region" description="Helical" evidence="1">
    <location>
        <begin position="150"/>
        <end position="169"/>
    </location>
</feature>
<keyword evidence="1" id="KW-0812">Transmembrane</keyword>
<feature type="transmembrane region" description="Helical" evidence="1">
    <location>
        <begin position="113"/>
        <end position="138"/>
    </location>
</feature>
<comment type="caution">
    <text evidence="2">The sequence shown here is derived from an EMBL/GenBank/DDBJ whole genome shotgun (WGS) entry which is preliminary data.</text>
</comment>
<proteinExistence type="predicted"/>
<reference evidence="2 3" key="1">
    <citation type="submission" date="2019-09" db="EMBL/GenBank/DDBJ databases">
        <authorList>
            <person name="Valk L.C."/>
        </authorList>
    </citation>
    <scope>NUCLEOTIDE SEQUENCE [LARGE SCALE GENOMIC DNA]</scope>
    <source>
        <strain evidence="2">GalUA</strain>
    </source>
</reference>
<dbReference type="Pfam" id="PF07314">
    <property type="entry name" value="Lit"/>
    <property type="match status" value="1"/>
</dbReference>
<evidence type="ECO:0000313" key="2">
    <source>
        <dbReference type="EMBL" id="KAB1440481.1"/>
    </source>
</evidence>
<keyword evidence="3" id="KW-1185">Reference proteome</keyword>